<evidence type="ECO:0000313" key="2">
    <source>
        <dbReference type="Proteomes" id="UP000198988"/>
    </source>
</evidence>
<evidence type="ECO:0000313" key="1">
    <source>
        <dbReference type="EMBL" id="SEH58002.1"/>
    </source>
</evidence>
<dbReference type="AlphaFoldDB" id="A0A1H6JFY2"/>
<protein>
    <submittedName>
        <fullName evidence="1">[weak similarity to] transposase</fullName>
    </submittedName>
</protein>
<dbReference type="Proteomes" id="UP000198988">
    <property type="component" value="Unassembled WGS sequence"/>
</dbReference>
<name>A0A1H6JFY2_9GAMM</name>
<sequence length="56" mass="6241">MNILNYKLDTINELLTSRIGLITLAHTIRVLDLSKTIDQRFPASGSNCAFKASTFN</sequence>
<proteinExistence type="predicted"/>
<accession>A0A1H6JFY2</accession>
<gene>
    <name evidence="1" type="ORF">BAZSYMA_ACONTIG08765_5</name>
</gene>
<dbReference type="RefSeq" id="WP_195910022.1">
    <property type="nucleotide sequence ID" value="NZ_CDSC02000014.1"/>
</dbReference>
<organism evidence="1 2">
    <name type="scientific">Bathymodiolus azoricus thioautotrophic gill symbiont</name>
    <dbReference type="NCBI Taxonomy" id="235205"/>
    <lineage>
        <taxon>Bacteria</taxon>
        <taxon>Pseudomonadati</taxon>
        <taxon>Pseudomonadota</taxon>
        <taxon>Gammaproteobacteria</taxon>
        <taxon>sulfur-oxidizing symbionts</taxon>
    </lineage>
</organism>
<reference evidence="2" key="1">
    <citation type="submission" date="2016-06" db="EMBL/GenBank/DDBJ databases">
        <authorList>
            <person name="Petersen J."/>
            <person name="Sayavedra L."/>
        </authorList>
    </citation>
    <scope>NUCLEOTIDE SEQUENCE [LARGE SCALE GENOMIC DNA]</scope>
    <source>
        <strain evidence="2">BazSymA</strain>
    </source>
</reference>
<dbReference type="EMBL" id="CDSC02000014">
    <property type="protein sequence ID" value="SEH58002.1"/>
    <property type="molecule type" value="Genomic_DNA"/>
</dbReference>